<keyword evidence="3" id="KW-1003">Cell membrane</keyword>
<accession>A0A4R1M869</accession>
<dbReference type="Proteomes" id="UP000294545">
    <property type="component" value="Unassembled WGS sequence"/>
</dbReference>
<feature type="transmembrane region" description="Helical" evidence="7">
    <location>
        <begin position="252"/>
        <end position="274"/>
    </location>
</feature>
<keyword evidence="2 7" id="KW-0813">Transport</keyword>
<reference evidence="9 10" key="1">
    <citation type="submission" date="2019-03" db="EMBL/GenBank/DDBJ databases">
        <title>Genomic Encyclopedia of Type Strains, Phase IV (KMG-IV): sequencing the most valuable type-strain genomes for metagenomic binning, comparative biology and taxonomic classification.</title>
        <authorList>
            <person name="Goeker M."/>
        </authorList>
    </citation>
    <scope>NUCLEOTIDE SEQUENCE [LARGE SCALE GENOMIC DNA]</scope>
    <source>
        <strain evidence="9 10">DSM 24176</strain>
    </source>
</reference>
<dbReference type="GO" id="GO:0055085">
    <property type="term" value="P:transmembrane transport"/>
    <property type="evidence" value="ECO:0007669"/>
    <property type="project" value="InterPro"/>
</dbReference>
<dbReference type="EMBL" id="SMGQ01000017">
    <property type="protein sequence ID" value="TCK87987.1"/>
    <property type="molecule type" value="Genomic_DNA"/>
</dbReference>
<evidence type="ECO:0000256" key="6">
    <source>
        <dbReference type="ARBA" id="ARBA00023136"/>
    </source>
</evidence>
<dbReference type="InterPro" id="IPR000515">
    <property type="entry name" value="MetI-like"/>
</dbReference>
<dbReference type="PROSITE" id="PS50928">
    <property type="entry name" value="ABC_TM1"/>
    <property type="match status" value="1"/>
</dbReference>
<feature type="transmembrane region" description="Helical" evidence="7">
    <location>
        <begin position="148"/>
        <end position="168"/>
    </location>
</feature>
<dbReference type="PANTHER" id="PTHR43744">
    <property type="entry name" value="ABC TRANSPORTER PERMEASE PROTEIN MG189-RELATED-RELATED"/>
    <property type="match status" value="1"/>
</dbReference>
<feature type="domain" description="ABC transmembrane type-1" evidence="8">
    <location>
        <begin position="77"/>
        <end position="269"/>
    </location>
</feature>
<evidence type="ECO:0000256" key="4">
    <source>
        <dbReference type="ARBA" id="ARBA00022692"/>
    </source>
</evidence>
<name>A0A4R1M869_9FIRM</name>
<evidence type="ECO:0000256" key="5">
    <source>
        <dbReference type="ARBA" id="ARBA00022989"/>
    </source>
</evidence>
<dbReference type="InterPro" id="IPR035906">
    <property type="entry name" value="MetI-like_sf"/>
</dbReference>
<protein>
    <submittedName>
        <fullName evidence="9">Oligogalacturonide ABC transporter membrane protein</fullName>
    </submittedName>
</protein>
<keyword evidence="5 7" id="KW-1133">Transmembrane helix</keyword>
<comment type="subcellular location">
    <subcellularLocation>
        <location evidence="1 7">Cell membrane</location>
        <topology evidence="1 7">Multi-pass membrane protein</topology>
    </subcellularLocation>
</comment>
<evidence type="ECO:0000256" key="1">
    <source>
        <dbReference type="ARBA" id="ARBA00004651"/>
    </source>
</evidence>
<keyword evidence="4 7" id="KW-0812">Transmembrane</keyword>
<feature type="transmembrane region" description="Helical" evidence="7">
    <location>
        <begin position="189"/>
        <end position="214"/>
    </location>
</feature>
<feature type="transmembrane region" description="Helical" evidence="7">
    <location>
        <begin position="112"/>
        <end position="136"/>
    </location>
</feature>
<organism evidence="9 10">
    <name type="scientific">Natranaerovirga hydrolytica</name>
    <dbReference type="NCBI Taxonomy" id="680378"/>
    <lineage>
        <taxon>Bacteria</taxon>
        <taxon>Bacillati</taxon>
        <taxon>Bacillota</taxon>
        <taxon>Clostridia</taxon>
        <taxon>Lachnospirales</taxon>
        <taxon>Natranaerovirgaceae</taxon>
        <taxon>Natranaerovirga</taxon>
    </lineage>
</organism>
<dbReference type="RefSeq" id="WP_243117064.1">
    <property type="nucleotide sequence ID" value="NZ_SMGQ01000017.1"/>
</dbReference>
<evidence type="ECO:0000256" key="3">
    <source>
        <dbReference type="ARBA" id="ARBA00022475"/>
    </source>
</evidence>
<evidence type="ECO:0000259" key="8">
    <source>
        <dbReference type="PROSITE" id="PS50928"/>
    </source>
</evidence>
<comment type="caution">
    <text evidence="9">The sequence shown here is derived from an EMBL/GenBank/DDBJ whole genome shotgun (WGS) entry which is preliminary data.</text>
</comment>
<evidence type="ECO:0000313" key="9">
    <source>
        <dbReference type="EMBL" id="TCK87987.1"/>
    </source>
</evidence>
<proteinExistence type="inferred from homology"/>
<comment type="similarity">
    <text evidence="7">Belongs to the binding-protein-dependent transport system permease family.</text>
</comment>
<dbReference type="SUPFAM" id="SSF161098">
    <property type="entry name" value="MetI-like"/>
    <property type="match status" value="1"/>
</dbReference>
<dbReference type="AlphaFoldDB" id="A0A4R1M869"/>
<dbReference type="CDD" id="cd06261">
    <property type="entry name" value="TM_PBP2"/>
    <property type="match status" value="1"/>
</dbReference>
<feature type="transmembrane region" description="Helical" evidence="7">
    <location>
        <begin position="84"/>
        <end position="103"/>
    </location>
</feature>
<evidence type="ECO:0000256" key="2">
    <source>
        <dbReference type="ARBA" id="ARBA00022448"/>
    </source>
</evidence>
<keyword evidence="6 7" id="KW-0472">Membrane</keyword>
<dbReference type="Pfam" id="PF00528">
    <property type="entry name" value="BPD_transp_1"/>
    <property type="match status" value="1"/>
</dbReference>
<dbReference type="Gene3D" id="1.10.3720.10">
    <property type="entry name" value="MetI-like"/>
    <property type="match status" value="1"/>
</dbReference>
<dbReference type="GO" id="GO:0005886">
    <property type="term" value="C:plasma membrane"/>
    <property type="evidence" value="ECO:0007669"/>
    <property type="project" value="UniProtKB-SubCell"/>
</dbReference>
<evidence type="ECO:0000313" key="10">
    <source>
        <dbReference type="Proteomes" id="UP000294545"/>
    </source>
</evidence>
<gene>
    <name evidence="9" type="ORF">EDC19_2634</name>
</gene>
<keyword evidence="10" id="KW-1185">Reference proteome</keyword>
<feature type="transmembrane region" description="Helical" evidence="7">
    <location>
        <begin position="12"/>
        <end position="33"/>
    </location>
</feature>
<dbReference type="PANTHER" id="PTHR43744:SF6">
    <property type="entry name" value="ABC TRANSPORTER PERMEASE PROTEIN YESQ-RELATED"/>
    <property type="match status" value="1"/>
</dbReference>
<sequence length="284" mass="32463">MDIKTRRKINAFVRYVILVLVGVIMLYPLFWLFSATFKENHEIFTSAGLWPENGLSDWSAWGRAWHFNTGYTFWDHFMNSLKFLVPRTIFTILSSIVTGYAVARFNFKGKKIVFMLIIATLLMPNVIFMIPLYLFWNALGLINTPYPLWVDALFATNSFFVFMMIQFYRTIPRELDEASIVDGCNSLQTLFYILVPILKPIVITVGVLTFMWGMNDYLGPLIYITRMNLLPLSVALRTAIDAESSADYSKVYAMSFLAIIPALAIFGFAQRYFIDGVATTGSKG</sequence>
<evidence type="ECO:0000256" key="7">
    <source>
        <dbReference type="RuleBase" id="RU363032"/>
    </source>
</evidence>